<dbReference type="RefSeq" id="WP_345580644.1">
    <property type="nucleotide sequence ID" value="NZ_BAABLV010000020.1"/>
</dbReference>
<comment type="caution">
    <text evidence="1">The sequence shown here is derived from an EMBL/GenBank/DDBJ whole genome shotgun (WGS) entry which is preliminary data.</text>
</comment>
<name>A0ABP9F8B7_9ACTN</name>
<keyword evidence="2" id="KW-1185">Reference proteome</keyword>
<dbReference type="Proteomes" id="UP001501521">
    <property type="component" value="Unassembled WGS sequence"/>
</dbReference>
<protein>
    <submittedName>
        <fullName evidence="1">Uncharacterized protein</fullName>
    </submittedName>
</protein>
<reference evidence="2" key="1">
    <citation type="journal article" date="2019" name="Int. J. Syst. Evol. Microbiol.">
        <title>The Global Catalogue of Microorganisms (GCM) 10K type strain sequencing project: providing services to taxonomists for standard genome sequencing and annotation.</title>
        <authorList>
            <consortium name="The Broad Institute Genomics Platform"/>
            <consortium name="The Broad Institute Genome Sequencing Center for Infectious Disease"/>
            <person name="Wu L."/>
            <person name="Ma J."/>
        </authorList>
    </citation>
    <scope>NUCLEOTIDE SEQUENCE [LARGE SCALE GENOMIC DNA]</scope>
    <source>
        <strain evidence="2">JCM 19125</strain>
    </source>
</reference>
<gene>
    <name evidence="1" type="ORF">GCM10025789_12710</name>
</gene>
<proteinExistence type="predicted"/>
<evidence type="ECO:0000313" key="2">
    <source>
        <dbReference type="Proteomes" id="UP001501521"/>
    </source>
</evidence>
<dbReference type="EMBL" id="BAABLV010000020">
    <property type="protein sequence ID" value="GAA4896435.1"/>
    <property type="molecule type" value="Genomic_DNA"/>
</dbReference>
<organism evidence="1 2">
    <name type="scientific">Tessaracoccus lubricantis</name>
    <dbReference type="NCBI Taxonomy" id="545543"/>
    <lineage>
        <taxon>Bacteria</taxon>
        <taxon>Bacillati</taxon>
        <taxon>Actinomycetota</taxon>
        <taxon>Actinomycetes</taxon>
        <taxon>Propionibacteriales</taxon>
        <taxon>Propionibacteriaceae</taxon>
        <taxon>Tessaracoccus</taxon>
    </lineage>
</organism>
<sequence>MEILYTTNNEFGQAVFARRDEAHTVARIRQALNNATTWGEFRALMDPFEYQYLVEKNMGLTMDDIDPTERFNPDAIPGVADRYYPTWLQARMLEWFPKSLILKYDGDITSLRGDALVLPGEFADDVADDLRAEGYTVARTDLSFL</sequence>
<evidence type="ECO:0000313" key="1">
    <source>
        <dbReference type="EMBL" id="GAA4896435.1"/>
    </source>
</evidence>
<accession>A0ABP9F8B7</accession>